<reference evidence="6" key="1">
    <citation type="submission" date="2013-08" db="EMBL/GenBank/DDBJ databases">
        <authorList>
            <person name="Mendez C."/>
            <person name="Richter M."/>
            <person name="Ferrer M."/>
            <person name="Sanchez J."/>
        </authorList>
    </citation>
    <scope>NUCLEOTIDE SEQUENCE</scope>
</reference>
<evidence type="ECO:0000256" key="3">
    <source>
        <dbReference type="ARBA" id="ARBA00023163"/>
    </source>
</evidence>
<dbReference type="GO" id="GO:0003700">
    <property type="term" value="F:DNA-binding transcription factor activity"/>
    <property type="evidence" value="ECO:0007669"/>
    <property type="project" value="TreeGrafter"/>
</dbReference>
<dbReference type="SUPFAM" id="SSF55781">
    <property type="entry name" value="GAF domain-like"/>
    <property type="match status" value="1"/>
</dbReference>
<dbReference type="Pfam" id="PF01614">
    <property type="entry name" value="IclR_C"/>
    <property type="match status" value="1"/>
</dbReference>
<dbReference type="GO" id="GO:0003677">
    <property type="term" value="F:DNA binding"/>
    <property type="evidence" value="ECO:0007669"/>
    <property type="project" value="UniProtKB-KW"/>
</dbReference>
<dbReference type="InterPro" id="IPR005471">
    <property type="entry name" value="Tscrpt_reg_IclR_N"/>
</dbReference>
<dbReference type="AlphaFoldDB" id="T1D6V6"/>
<reference evidence="6" key="2">
    <citation type="journal article" date="2014" name="ISME J.">
        <title>Microbial stratification in low pH oxic and suboxic macroscopic growths along an acid mine drainage.</title>
        <authorList>
            <person name="Mendez-Garcia C."/>
            <person name="Mesa V."/>
            <person name="Sprenger R.R."/>
            <person name="Richter M."/>
            <person name="Diez M.S."/>
            <person name="Solano J."/>
            <person name="Bargiela R."/>
            <person name="Golyshina O.V."/>
            <person name="Manteca A."/>
            <person name="Ramos J.L."/>
            <person name="Gallego J.R."/>
            <person name="Llorente I."/>
            <person name="Martins Dos Santos V.A."/>
            <person name="Jensen O.N."/>
            <person name="Pelaez A.I."/>
            <person name="Sanchez J."/>
            <person name="Ferrer M."/>
        </authorList>
    </citation>
    <scope>NUCLEOTIDE SEQUENCE</scope>
</reference>
<feature type="non-terminal residue" evidence="6">
    <location>
        <position position="185"/>
    </location>
</feature>
<comment type="caution">
    <text evidence="6">The sequence shown here is derived from an EMBL/GenBank/DDBJ whole genome shotgun (WGS) entry which is preliminary data.</text>
</comment>
<dbReference type="InterPro" id="IPR050707">
    <property type="entry name" value="HTH_MetabolicPath_Reg"/>
</dbReference>
<protein>
    <submittedName>
        <fullName evidence="6">Transcriptional regulator, IclR family protein</fullName>
    </submittedName>
</protein>
<dbReference type="EMBL" id="AUZX01001858">
    <property type="protein sequence ID" value="EQD78005.1"/>
    <property type="molecule type" value="Genomic_DNA"/>
</dbReference>
<dbReference type="SUPFAM" id="SSF46785">
    <property type="entry name" value="Winged helix' DNA-binding domain"/>
    <property type="match status" value="1"/>
</dbReference>
<dbReference type="InterPro" id="IPR014757">
    <property type="entry name" value="Tscrpt_reg_IclR_C"/>
</dbReference>
<keyword evidence="3" id="KW-0804">Transcription</keyword>
<evidence type="ECO:0000256" key="2">
    <source>
        <dbReference type="ARBA" id="ARBA00023125"/>
    </source>
</evidence>
<dbReference type="GO" id="GO:0045892">
    <property type="term" value="P:negative regulation of DNA-templated transcription"/>
    <property type="evidence" value="ECO:0007669"/>
    <property type="project" value="TreeGrafter"/>
</dbReference>
<dbReference type="PROSITE" id="PS51077">
    <property type="entry name" value="HTH_ICLR"/>
    <property type="match status" value="1"/>
</dbReference>
<dbReference type="PROSITE" id="PS51078">
    <property type="entry name" value="ICLR_ED"/>
    <property type="match status" value="1"/>
</dbReference>
<gene>
    <name evidence="6" type="ORF">B1A_02503</name>
</gene>
<accession>T1D6V6</accession>
<keyword evidence="1" id="KW-0805">Transcription regulation</keyword>
<feature type="domain" description="HTH iclR-type" evidence="4">
    <location>
        <begin position="18"/>
        <end position="80"/>
    </location>
</feature>
<dbReference type="SMART" id="SM00346">
    <property type="entry name" value="HTH_ICLR"/>
    <property type="match status" value="1"/>
</dbReference>
<organism evidence="6">
    <name type="scientific">mine drainage metagenome</name>
    <dbReference type="NCBI Taxonomy" id="410659"/>
    <lineage>
        <taxon>unclassified sequences</taxon>
        <taxon>metagenomes</taxon>
        <taxon>ecological metagenomes</taxon>
    </lineage>
</organism>
<dbReference type="PANTHER" id="PTHR30136">
    <property type="entry name" value="HELIX-TURN-HELIX TRANSCRIPTIONAL REGULATOR, ICLR FAMILY"/>
    <property type="match status" value="1"/>
</dbReference>
<evidence type="ECO:0000256" key="1">
    <source>
        <dbReference type="ARBA" id="ARBA00023015"/>
    </source>
</evidence>
<proteinExistence type="predicted"/>
<dbReference type="InterPro" id="IPR029016">
    <property type="entry name" value="GAF-like_dom_sf"/>
</dbReference>
<dbReference type="Pfam" id="PF09339">
    <property type="entry name" value="HTH_IclR"/>
    <property type="match status" value="1"/>
</dbReference>
<evidence type="ECO:0000259" key="5">
    <source>
        <dbReference type="PROSITE" id="PS51078"/>
    </source>
</evidence>
<keyword evidence="2" id="KW-0238">DNA-binding</keyword>
<dbReference type="Gene3D" id="1.10.10.10">
    <property type="entry name" value="Winged helix-like DNA-binding domain superfamily/Winged helix DNA-binding domain"/>
    <property type="match status" value="1"/>
</dbReference>
<evidence type="ECO:0000313" key="6">
    <source>
        <dbReference type="EMBL" id="EQD78005.1"/>
    </source>
</evidence>
<sequence>MTHDSLLTLEERRTKYSVPALEKGLDVLEYLSDQAVPLTQAELARALNRQAGEIFRMLACLESRGYLRREPTTGAYSLTLKLFELSRTHSPYEVLLKAAQPLMRGLAEDLRESCHLSVLHRERVLVLAQEESPKPFRLSVEVGSQHSPLHTTSGRVLLANMTPADCEDLLTHDLEWRREKPATRA</sequence>
<dbReference type="InterPro" id="IPR036390">
    <property type="entry name" value="WH_DNA-bd_sf"/>
</dbReference>
<dbReference type="PANTHER" id="PTHR30136:SF7">
    <property type="entry name" value="HTH-TYPE TRANSCRIPTIONAL REGULATOR KDGR-RELATED"/>
    <property type="match status" value="1"/>
</dbReference>
<dbReference type="Gene3D" id="3.30.450.40">
    <property type="match status" value="1"/>
</dbReference>
<name>T1D6V6_9ZZZZ</name>
<dbReference type="InterPro" id="IPR036388">
    <property type="entry name" value="WH-like_DNA-bd_sf"/>
</dbReference>
<evidence type="ECO:0000259" key="4">
    <source>
        <dbReference type="PROSITE" id="PS51077"/>
    </source>
</evidence>
<feature type="domain" description="IclR-ED" evidence="5">
    <location>
        <begin position="81"/>
        <end position="185"/>
    </location>
</feature>